<dbReference type="InterPro" id="IPR003599">
    <property type="entry name" value="Ig_sub"/>
</dbReference>
<dbReference type="InterPro" id="IPR000884">
    <property type="entry name" value="TSP1_rpt"/>
</dbReference>
<feature type="compositionally biased region" description="Basic and acidic residues" evidence="16">
    <location>
        <begin position="1492"/>
        <end position="1502"/>
    </location>
</feature>
<dbReference type="EMBL" id="CAAE01014504">
    <property type="protein sequence ID" value="CAF96679.1"/>
    <property type="molecule type" value="Genomic_DNA"/>
</dbReference>
<dbReference type="InterPro" id="IPR012677">
    <property type="entry name" value="Nucleotide-bd_a/b_plait_sf"/>
</dbReference>
<dbReference type="PANTHER" id="PTHR22906:SF43">
    <property type="entry name" value="PROPERDIN"/>
    <property type="match status" value="1"/>
</dbReference>
<dbReference type="KEGG" id="tng:GSTEN00013801G001"/>
<dbReference type="SUPFAM" id="SSF54928">
    <property type="entry name" value="RNA-binding domain, RBD"/>
    <property type="match status" value="2"/>
</dbReference>
<dbReference type="FunFam" id="2.20.100.10:FF:000005">
    <property type="entry name" value="ADAM metallopeptidase with thrombospondin type 1 motif 9"/>
    <property type="match status" value="1"/>
</dbReference>
<evidence type="ECO:0000256" key="14">
    <source>
        <dbReference type="ARBA" id="ARBA00029640"/>
    </source>
</evidence>
<feature type="compositionally biased region" description="Basic and acidic residues" evidence="16">
    <location>
        <begin position="1442"/>
        <end position="1457"/>
    </location>
</feature>
<feature type="compositionally biased region" description="Low complexity" evidence="16">
    <location>
        <begin position="152"/>
        <end position="161"/>
    </location>
</feature>
<evidence type="ECO:0000256" key="15">
    <source>
        <dbReference type="PROSITE-ProRule" id="PRU00332"/>
    </source>
</evidence>
<evidence type="ECO:0000256" key="7">
    <source>
        <dbReference type="ARBA" id="ARBA00022737"/>
    </source>
</evidence>
<dbReference type="Pfam" id="PF00076">
    <property type="entry name" value="RRM_1"/>
    <property type="match status" value="1"/>
</dbReference>
<dbReference type="SUPFAM" id="SSF82895">
    <property type="entry name" value="TSP-1 type 1 repeat"/>
    <property type="match status" value="5"/>
</dbReference>
<dbReference type="InterPro" id="IPR035979">
    <property type="entry name" value="RBD_domain_sf"/>
</dbReference>
<dbReference type="InterPro" id="IPR007110">
    <property type="entry name" value="Ig-like_dom"/>
</dbReference>
<comment type="caution">
    <text evidence="21">The sequence shown here is derived from an EMBL/GenBank/DDBJ whole genome shotgun (WGS) entry which is preliminary data.</text>
</comment>
<evidence type="ECO:0000259" key="20">
    <source>
        <dbReference type="PROSITE" id="PS51939"/>
    </source>
</evidence>
<dbReference type="GO" id="GO:0003723">
    <property type="term" value="F:RNA binding"/>
    <property type="evidence" value="ECO:0007669"/>
    <property type="project" value="UniProtKB-UniRule"/>
</dbReference>
<dbReference type="InterPro" id="IPR003598">
    <property type="entry name" value="Ig_sub2"/>
</dbReference>
<dbReference type="GO" id="GO:0008380">
    <property type="term" value="P:RNA splicing"/>
    <property type="evidence" value="ECO:0007669"/>
    <property type="project" value="UniProtKB-KW"/>
</dbReference>
<dbReference type="PROSITE" id="PS50102">
    <property type="entry name" value="RRM"/>
    <property type="match status" value="1"/>
</dbReference>
<feature type="region of interest" description="Disordered" evidence="16">
    <location>
        <begin position="1320"/>
        <end position="1527"/>
    </location>
</feature>
<feature type="region of interest" description="Disordered" evidence="16">
    <location>
        <begin position="533"/>
        <end position="585"/>
    </location>
</feature>
<dbReference type="Pfam" id="PF05383">
    <property type="entry name" value="La"/>
    <property type="match status" value="1"/>
</dbReference>
<evidence type="ECO:0000256" key="4">
    <source>
        <dbReference type="ARBA" id="ARBA00022525"/>
    </source>
</evidence>
<dbReference type="GO" id="GO:0005654">
    <property type="term" value="C:nucleoplasm"/>
    <property type="evidence" value="ECO:0007669"/>
    <property type="project" value="UniProtKB-SubCell"/>
</dbReference>
<dbReference type="InterPro" id="IPR006630">
    <property type="entry name" value="La_HTH"/>
</dbReference>
<dbReference type="InterPro" id="IPR036179">
    <property type="entry name" value="Ig-like_dom_sf"/>
</dbReference>
<feature type="compositionally biased region" description="Basic residues" evidence="16">
    <location>
        <begin position="162"/>
        <end position="179"/>
    </location>
</feature>
<keyword evidence="5" id="KW-0507">mRNA processing</keyword>
<keyword evidence="6" id="KW-0732">Signal</keyword>
<comment type="subcellular location">
    <subcellularLocation>
        <location evidence="2">Nucleus</location>
        <location evidence="2">Nucleoplasm</location>
    </subcellularLocation>
    <subcellularLocation>
        <location evidence="1">Secreted</location>
    </subcellularLocation>
</comment>
<feature type="compositionally biased region" description="Basic residues" evidence="16">
    <location>
        <begin position="1664"/>
        <end position="1677"/>
    </location>
</feature>
<dbReference type="SMART" id="SM00209">
    <property type="entry name" value="TSP1"/>
    <property type="match status" value="5"/>
</dbReference>
<dbReference type="PANTHER" id="PTHR22906">
    <property type="entry name" value="PROPERDIN"/>
    <property type="match status" value="1"/>
</dbReference>
<evidence type="ECO:0000256" key="1">
    <source>
        <dbReference type="ARBA" id="ARBA00004613"/>
    </source>
</evidence>
<evidence type="ECO:0000313" key="21">
    <source>
        <dbReference type="EMBL" id="CAF96679.1"/>
    </source>
</evidence>
<evidence type="ECO:0000256" key="2">
    <source>
        <dbReference type="ARBA" id="ARBA00004642"/>
    </source>
</evidence>
<dbReference type="Pfam" id="PF08777">
    <property type="entry name" value="RRM_3"/>
    <property type="match status" value="1"/>
</dbReference>
<evidence type="ECO:0000256" key="3">
    <source>
        <dbReference type="ARBA" id="ARBA00015867"/>
    </source>
</evidence>
<keyword evidence="13" id="KW-0539">Nucleus</keyword>
<dbReference type="InterPro" id="IPR000504">
    <property type="entry name" value="RRM_dom"/>
</dbReference>
<feature type="region of interest" description="Disordered" evidence="16">
    <location>
        <begin position="415"/>
        <end position="434"/>
    </location>
</feature>
<dbReference type="CDD" id="cd12290">
    <property type="entry name" value="RRM1_LARP7"/>
    <property type="match status" value="1"/>
</dbReference>
<dbReference type="InterPro" id="IPR036383">
    <property type="entry name" value="TSP1_rpt_sf"/>
</dbReference>
<feature type="non-terminal residue" evidence="21">
    <location>
        <position position="1719"/>
    </location>
</feature>
<organism evidence="21">
    <name type="scientific">Tetraodon nigroviridis</name>
    <name type="common">Spotted green pufferfish</name>
    <name type="synonym">Chelonodon nigroviridis</name>
    <dbReference type="NCBI Taxonomy" id="99883"/>
    <lineage>
        <taxon>Eukaryota</taxon>
        <taxon>Metazoa</taxon>
        <taxon>Chordata</taxon>
        <taxon>Craniata</taxon>
        <taxon>Vertebrata</taxon>
        <taxon>Euteleostomi</taxon>
        <taxon>Actinopterygii</taxon>
        <taxon>Neopterygii</taxon>
        <taxon>Teleostei</taxon>
        <taxon>Neoteleostei</taxon>
        <taxon>Acanthomorphata</taxon>
        <taxon>Eupercaria</taxon>
        <taxon>Tetraodontiformes</taxon>
        <taxon>Tetradontoidea</taxon>
        <taxon>Tetraodontidae</taxon>
        <taxon>Tetraodon</taxon>
    </lineage>
</organism>
<feature type="region of interest" description="Disordered" evidence="16">
    <location>
        <begin position="51"/>
        <end position="70"/>
    </location>
</feature>
<feature type="compositionally biased region" description="Basic residues" evidence="16">
    <location>
        <begin position="1503"/>
        <end position="1517"/>
    </location>
</feature>
<evidence type="ECO:0000256" key="6">
    <source>
        <dbReference type="ARBA" id="ARBA00022729"/>
    </source>
</evidence>
<feature type="region of interest" description="Disordered" evidence="16">
    <location>
        <begin position="458"/>
        <end position="485"/>
    </location>
</feature>
<proteinExistence type="predicted"/>
<feature type="compositionally biased region" description="Basic residues" evidence="16">
    <location>
        <begin position="1458"/>
        <end position="1469"/>
    </location>
</feature>
<protein>
    <recommendedName>
        <fullName evidence="3">La-related protein 7</fullName>
    </recommendedName>
    <alternativeName>
        <fullName evidence="14">La ribonucleoprotein domain family member 7</fullName>
    </alternativeName>
</protein>
<dbReference type="SMART" id="SM00715">
    <property type="entry name" value="LA"/>
    <property type="match status" value="1"/>
</dbReference>
<dbReference type="InterPro" id="IPR034910">
    <property type="entry name" value="LARP7_RRM2"/>
</dbReference>
<dbReference type="SMART" id="SM00360">
    <property type="entry name" value="RRM"/>
    <property type="match status" value="1"/>
</dbReference>
<dbReference type="InterPro" id="IPR052065">
    <property type="entry name" value="Compl_asym_regulator"/>
</dbReference>
<evidence type="ECO:0000259" key="17">
    <source>
        <dbReference type="PROSITE" id="PS50102"/>
    </source>
</evidence>
<feature type="compositionally biased region" description="Basic and acidic residues" evidence="16">
    <location>
        <begin position="1113"/>
        <end position="1135"/>
    </location>
</feature>
<dbReference type="InterPro" id="IPR014886">
    <property type="entry name" value="La_xRRM"/>
</dbReference>
<dbReference type="InterPro" id="IPR013783">
    <property type="entry name" value="Ig-like_fold"/>
</dbReference>
<dbReference type="InterPro" id="IPR036388">
    <property type="entry name" value="WH-like_DNA-bd_sf"/>
</dbReference>
<dbReference type="InterPro" id="IPR034946">
    <property type="entry name" value="LARP7_La"/>
</dbReference>
<dbReference type="SUPFAM" id="SSF46785">
    <property type="entry name" value="Winged helix' DNA-binding domain"/>
    <property type="match status" value="1"/>
</dbReference>
<dbReference type="GO" id="GO:0007283">
    <property type="term" value="P:spermatogenesis"/>
    <property type="evidence" value="ECO:0007669"/>
    <property type="project" value="UniProtKB-KW"/>
</dbReference>
<dbReference type="InterPro" id="IPR002344">
    <property type="entry name" value="Lupus_La"/>
</dbReference>
<dbReference type="GO" id="GO:0030154">
    <property type="term" value="P:cell differentiation"/>
    <property type="evidence" value="ECO:0007669"/>
    <property type="project" value="UniProtKB-KW"/>
</dbReference>
<feature type="domain" description="HTH La-type RNA-binding" evidence="19">
    <location>
        <begin position="1138"/>
        <end position="1229"/>
    </location>
</feature>
<feature type="domain" description="RRM" evidence="17">
    <location>
        <begin position="1257"/>
        <end position="1323"/>
    </location>
</feature>
<feature type="region of interest" description="Disordered" evidence="16">
    <location>
        <begin position="152"/>
        <end position="319"/>
    </location>
</feature>
<feature type="region of interest" description="Disordered" evidence="16">
    <location>
        <begin position="1065"/>
        <end position="1091"/>
    </location>
</feature>
<keyword evidence="12" id="KW-0508">mRNA splicing</keyword>
<evidence type="ECO:0000256" key="16">
    <source>
        <dbReference type="SAM" id="MobiDB-lite"/>
    </source>
</evidence>
<dbReference type="OrthoDB" id="439993at2759"/>
<feature type="compositionally biased region" description="Basic and acidic residues" evidence="16">
    <location>
        <begin position="1684"/>
        <end position="1696"/>
    </location>
</feature>
<evidence type="ECO:0000256" key="5">
    <source>
        <dbReference type="ARBA" id="ARBA00022664"/>
    </source>
</evidence>
<keyword evidence="10 15" id="KW-0694">RNA-binding</keyword>
<feature type="compositionally biased region" description="Low complexity" evidence="16">
    <location>
        <begin position="334"/>
        <end position="346"/>
    </location>
</feature>
<dbReference type="GO" id="GO:0006397">
    <property type="term" value="P:mRNA processing"/>
    <property type="evidence" value="ECO:0007669"/>
    <property type="project" value="UniProtKB-KW"/>
</dbReference>
<feature type="compositionally biased region" description="Low complexity" evidence="16">
    <location>
        <begin position="212"/>
        <end position="227"/>
    </location>
</feature>
<reference evidence="21" key="1">
    <citation type="journal article" date="2004" name="Nature">
        <title>Genome duplication in the teleost fish Tetraodon nigroviridis reveals the early vertebrate proto-karyotype.</title>
        <authorList>
            <person name="Jaillon O."/>
            <person name="Aury J.-M."/>
            <person name="Brunet F."/>
            <person name="Petit J.-L."/>
            <person name="Stange-Thomann N."/>
            <person name="Mauceli E."/>
            <person name="Bouneau L."/>
            <person name="Fischer C."/>
            <person name="Ozouf-Costaz C."/>
            <person name="Bernot A."/>
            <person name="Nicaud S."/>
            <person name="Jaffe D."/>
            <person name="Fisher S."/>
            <person name="Lutfalla G."/>
            <person name="Dossat C."/>
            <person name="Segurens B."/>
            <person name="Dasilva C."/>
            <person name="Salanoubat M."/>
            <person name="Levy M."/>
            <person name="Boudet N."/>
            <person name="Castellano S."/>
            <person name="Anthouard V."/>
            <person name="Jubin C."/>
            <person name="Castelli V."/>
            <person name="Katinka M."/>
            <person name="Vacherie B."/>
            <person name="Biemont C."/>
            <person name="Skalli Z."/>
            <person name="Cattolico L."/>
            <person name="Poulain J."/>
            <person name="De Berardinis V."/>
            <person name="Cruaud C."/>
            <person name="Duprat S."/>
            <person name="Brottier P."/>
            <person name="Coutanceau J.-P."/>
            <person name="Gouzy J."/>
            <person name="Parra G."/>
            <person name="Lardier G."/>
            <person name="Chapple C."/>
            <person name="McKernan K.J."/>
            <person name="McEwan P."/>
            <person name="Bosak S."/>
            <person name="Kellis M."/>
            <person name="Volff J.-N."/>
            <person name="Guigo R."/>
            <person name="Zody M.C."/>
            <person name="Mesirov J."/>
            <person name="Lindblad-Toh K."/>
            <person name="Birren B."/>
            <person name="Nusbaum C."/>
            <person name="Kahn D."/>
            <person name="Robinson-Rechavi M."/>
            <person name="Laudet V."/>
            <person name="Schachter V."/>
            <person name="Quetier F."/>
            <person name="Saurin W."/>
            <person name="Scarpelli C."/>
            <person name="Wincker P."/>
            <person name="Lander E.S."/>
            <person name="Weissenbach J."/>
            <person name="Roest Crollius H."/>
        </authorList>
    </citation>
    <scope>NUCLEOTIDE SEQUENCE [LARGE SCALE GENOMIC DNA]</scope>
</reference>
<dbReference type="FunFam" id="1.10.10.10:FF:000158">
    <property type="entry name" value="La ribonucleoprotein domain family member 7"/>
    <property type="match status" value="1"/>
</dbReference>
<name>Q4SRQ3_TETNG</name>
<keyword evidence="4" id="KW-0964">Secreted</keyword>
<evidence type="ECO:0000256" key="12">
    <source>
        <dbReference type="ARBA" id="ARBA00023187"/>
    </source>
</evidence>
<feature type="domain" description="XRRM" evidence="20">
    <location>
        <begin position="1528"/>
        <end position="1641"/>
    </location>
</feature>
<dbReference type="InterPro" id="IPR036390">
    <property type="entry name" value="WH_DNA-bd_sf"/>
</dbReference>
<dbReference type="PROSITE" id="PS50961">
    <property type="entry name" value="HTH_LA"/>
    <property type="match status" value="1"/>
</dbReference>
<feature type="region of interest" description="Disordered" evidence="16">
    <location>
        <begin position="334"/>
        <end position="375"/>
    </location>
</feature>
<feature type="compositionally biased region" description="Low complexity" evidence="16">
    <location>
        <begin position="460"/>
        <end position="482"/>
    </location>
</feature>
<dbReference type="CDD" id="cd00096">
    <property type="entry name" value="Ig"/>
    <property type="match status" value="1"/>
</dbReference>
<dbReference type="PROSITE" id="PS51939">
    <property type="entry name" value="XRRM"/>
    <property type="match status" value="1"/>
</dbReference>
<dbReference type="Gene3D" id="3.30.70.330">
    <property type="match status" value="2"/>
</dbReference>
<keyword evidence="9" id="KW-0744">Spermatogenesis</keyword>
<sequence length="1719" mass="186566">LALLSCLQSSRTARSEEDRDTLWDAWGSWSECSRTCGGGASYSLRRCLSSKTAPRRPGTSGPSSARLTPTCVSRAATTSGCQSTTTRRTHAPSSAGPGTRAWCWSWPPKSWTGRAATARPWTCASAAPARWDAGAASPAWLFSRPHRLSLLPGRGLRPPAGQRRHGGQLRRVRRRRRHLQVGAGTLQVAAGLWQKRGHGGRRAPPQPPPAPGAEGSGSPVPGESDPPGGSGPAGPGGVGPPPAGEHHPGLPEAAPEGGPEDRRAPGGRLHRQSRARREAGAGPRPLLTLSSPSAGEAGQRRRQHGPVQLLPAHRPPLEGDRLLPLLRQLRGRLPADLGRVPGPALGPRGGRPGLPAPPGERQAQTQTAGVQPGALPRQRRLQADHALRPLPPAAPVGATAAGSARLAERAAKVSSFPGGRAAPGLPAPPPVEGASRAARCPAWRRTCRAWPRLPRSGSVCTRPRPTRCRPATTSPAPAGWPRTGPPARRPAARGCATGWCCAWTSGGCMPAAATPLPNPPSRRRVWRRYPAISPQIPSPWRPNRRGTSRPSSWRRRSKRRRRRGRSPPGCEEVAQGMKTGNGPPARRLHMFQMFASRRWVRGGAASADRSGGELSAPAAGCRHPWGRLQQLESLSFVPGPWQPCSSTCGAGTQQRSLSCRVRLSFSQTVADLPDPECQGPKPPASRPCRGPPCPQEGAELHHWEYGGFAECSESCGGGTQEAVVVCLNRLTRQAADQHLCVSSRPPPLLRACRTQPCPPRWVTGEWTSCSAPCGVGLMSRSVECVQRPSRDGGRARTLSDQDCRDPKPSPVRACNRSDCAPVWEPGAWGQVKQTPWGAQQGPSRTCVSVDPQCSRSCGGGGVQSRRLLCRQRTADGSNPELPGSFCPTQSPPTQRPCSLRPCGNALEPEVVLPQQQLYVQWRKSRKLHLQVGGHAYLLPWTTLLLRCPAHQLRKGGVRWLKDGRPVSATPQGQVKIQQLRPSDAGVYTCVAASQRQQLVLHVLGGEKNPSAPDRYGRLVEQLLQLRRSLPEDEDVPPVLVSHAHRLDRLLSDGALGGTELLRLLTGAHPSAPSPPDGADTGPMPGQQPLLPEGRPAAALLAAAVPEALLFTHRRMEGERERRKAEAQGKKTETEKKKRSRVKQLLADVKKQVEFWFGDVNLHKDRFLRKVMEESEDGYVDISVLTSFNRMKKLTADARLVARALRNSPVVEVNLEGNKVRRRHPIGEAPADVDDRTVYVVSGREPPPQAPAEQVGLSAVFIRPQELLPKDVTHGWIERVFSQCGTVVYVSVPRYKSSGDSKGFAFVEFEKAEEAREAIQALNNPPQDAPRKAGIFPKTRCGKPVPLPAEEEEKKKRKKKKKKESSAAAKEAKGPPTGAETPAPKRRRSAAEGGGAETRPRKPAEKKRRRSQTTDESESDVPAKIRKTRETDAPESSSAVQSEAEKDGKENGDEAEIKAKRRRKKKHKEKLKIGEEVNPCASSPRGVPAAAEAQHDLAEEVHHQNGRRSQRRRRRRCRREPASGQSGAAFAPGVIVKITDSKALPARSRIKDALSRLSPVAYVDVLEGDAEGHVRFHSPEDARAACEGRAALQKELGWRLEVISGEREQRYWQKILVDRQVKLNRPREKKRGAEKVRWPRPRASPRVPAAAAHPLLPPPCSSSPKLRRSSTRAPKRPTRTSASRTTERCRGDGDSTGRSKSLGSLFFDVNSEEDAGVKLF</sequence>
<dbReference type="PRINTS" id="PR00302">
    <property type="entry name" value="LUPUSLA"/>
</dbReference>
<feature type="compositionally biased region" description="Low complexity" evidence="16">
    <location>
        <begin position="1643"/>
        <end position="1653"/>
    </location>
</feature>
<dbReference type="Gene3D" id="2.20.100.10">
    <property type="entry name" value="Thrombospondin type-1 (TSP1) repeat"/>
    <property type="match status" value="4"/>
</dbReference>
<dbReference type="Gene3D" id="1.10.10.10">
    <property type="entry name" value="Winged helix-like DNA-binding domain superfamily/Winged helix DNA-binding domain"/>
    <property type="match status" value="1"/>
</dbReference>
<dbReference type="GO" id="GO:0005576">
    <property type="term" value="C:extracellular region"/>
    <property type="evidence" value="ECO:0007669"/>
    <property type="project" value="UniProtKB-SubCell"/>
</dbReference>
<evidence type="ECO:0000256" key="8">
    <source>
        <dbReference type="ARBA" id="ARBA00022782"/>
    </source>
</evidence>
<keyword evidence="7" id="KW-0677">Repeat</keyword>
<dbReference type="Pfam" id="PF19030">
    <property type="entry name" value="TSP1_ADAMTS"/>
    <property type="match status" value="4"/>
</dbReference>
<accession>Q4SRQ3</accession>
<evidence type="ECO:0000256" key="13">
    <source>
        <dbReference type="ARBA" id="ARBA00023242"/>
    </source>
</evidence>
<dbReference type="PROSITE" id="PS50092">
    <property type="entry name" value="TSP1"/>
    <property type="match status" value="5"/>
</dbReference>
<evidence type="ECO:0000256" key="11">
    <source>
        <dbReference type="ARBA" id="ARBA00023157"/>
    </source>
</evidence>
<keyword evidence="8" id="KW-0221">Differentiation</keyword>
<evidence type="ECO:0000259" key="19">
    <source>
        <dbReference type="PROSITE" id="PS50961"/>
    </source>
</evidence>
<dbReference type="SMART" id="SM00409">
    <property type="entry name" value="IG"/>
    <property type="match status" value="1"/>
</dbReference>
<dbReference type="CDD" id="cd08032">
    <property type="entry name" value="LARP_7"/>
    <property type="match status" value="1"/>
</dbReference>
<dbReference type="Pfam" id="PF00090">
    <property type="entry name" value="TSP_1"/>
    <property type="match status" value="1"/>
</dbReference>
<feature type="compositionally biased region" description="Basic residues" evidence="16">
    <location>
        <begin position="542"/>
        <end position="565"/>
    </location>
</feature>
<reference evidence="21" key="2">
    <citation type="submission" date="2004-02" db="EMBL/GenBank/DDBJ databases">
        <authorList>
            <consortium name="Genoscope"/>
            <consortium name="Whitehead Institute Centre for Genome Research"/>
        </authorList>
    </citation>
    <scope>NUCLEOTIDE SEQUENCE</scope>
</reference>
<feature type="compositionally biased region" description="Gly residues" evidence="16">
    <location>
        <begin position="228"/>
        <end position="237"/>
    </location>
</feature>
<feature type="region of interest" description="Disordered" evidence="16">
    <location>
        <begin position="1624"/>
        <end position="1703"/>
    </location>
</feature>
<dbReference type="SUPFAM" id="SSF48726">
    <property type="entry name" value="Immunoglobulin"/>
    <property type="match status" value="1"/>
</dbReference>
<evidence type="ECO:0000259" key="18">
    <source>
        <dbReference type="PROSITE" id="PS50835"/>
    </source>
</evidence>
<dbReference type="PROSITE" id="PS50835">
    <property type="entry name" value="IG_LIKE"/>
    <property type="match status" value="1"/>
</dbReference>
<dbReference type="Gene3D" id="2.60.40.10">
    <property type="entry name" value="Immunoglobulins"/>
    <property type="match status" value="1"/>
</dbReference>
<feature type="domain" description="Ig-like" evidence="18">
    <location>
        <begin position="908"/>
        <end position="999"/>
    </location>
</feature>
<evidence type="ECO:0000256" key="10">
    <source>
        <dbReference type="ARBA" id="ARBA00022884"/>
    </source>
</evidence>
<keyword evidence="11" id="KW-1015">Disulfide bond</keyword>
<dbReference type="GO" id="GO:1990904">
    <property type="term" value="C:ribonucleoprotein complex"/>
    <property type="evidence" value="ECO:0007669"/>
    <property type="project" value="UniProtKB-UniRule"/>
</dbReference>
<gene>
    <name evidence="21" type="ORF">GSTENG00013801001</name>
</gene>
<feature type="compositionally biased region" description="Polar residues" evidence="16">
    <location>
        <begin position="60"/>
        <end position="70"/>
    </location>
</feature>
<dbReference type="InterPro" id="IPR034887">
    <property type="entry name" value="LARP7_RRM1"/>
</dbReference>
<dbReference type="CDD" id="cd12542">
    <property type="entry name" value="RRM2_LARP7"/>
    <property type="match status" value="1"/>
</dbReference>
<evidence type="ECO:0000256" key="9">
    <source>
        <dbReference type="ARBA" id="ARBA00022871"/>
    </source>
</evidence>
<feature type="region of interest" description="Disordered" evidence="16">
    <location>
        <begin position="1113"/>
        <end position="1139"/>
    </location>
</feature>
<dbReference type="SMART" id="SM00408">
    <property type="entry name" value="IGc2"/>
    <property type="match status" value="1"/>
</dbReference>